<dbReference type="EMBL" id="BAAFJT010000001">
    <property type="protein sequence ID" value="GAB0178628.1"/>
    <property type="molecule type" value="Genomic_DNA"/>
</dbReference>
<gene>
    <name evidence="2" type="ORF">GRJ2_000328100</name>
</gene>
<dbReference type="AlphaFoldDB" id="A0ABC9W0T4"/>
<accession>A0ABC9W0T4</accession>
<dbReference type="PANTHER" id="PTHR33332">
    <property type="entry name" value="REVERSE TRANSCRIPTASE DOMAIN-CONTAINING PROTEIN"/>
    <property type="match status" value="1"/>
</dbReference>
<sequence length="191" mass="20333">MSGVPQGSILGPRPFNIFINGIDSRIECTPSKFADDTKLSGAVSSLEGSDAIQSDLDRPEEWDCVNLMKFNKAECKVLQPGWGNVQYLYRLGDEGIESSPVEKDLGILVDEKLDMTQQCALAAQKANCILHKQKCAQQIEGGDSPPLLCSCETPPGVLRPALGSSVQGHGPVGASSEEGHKADQRAGAPLL</sequence>
<keyword evidence="3" id="KW-1185">Reference proteome</keyword>
<dbReference type="GO" id="GO:0004860">
    <property type="term" value="F:protein kinase inhibitor activity"/>
    <property type="evidence" value="ECO:0007669"/>
    <property type="project" value="UniProtKB-KW"/>
</dbReference>
<name>A0ABC9W0T4_GRUJA</name>
<comment type="caution">
    <text evidence="2">The sequence shown here is derived from an EMBL/GenBank/DDBJ whole genome shotgun (WGS) entry which is preliminary data.</text>
</comment>
<keyword evidence="2" id="KW-0649">Protein kinase inhibitor</keyword>
<evidence type="ECO:0000313" key="3">
    <source>
        <dbReference type="Proteomes" id="UP001623348"/>
    </source>
</evidence>
<feature type="region of interest" description="Disordered" evidence="1">
    <location>
        <begin position="160"/>
        <end position="191"/>
    </location>
</feature>
<organism evidence="2 3">
    <name type="scientific">Grus japonensis</name>
    <name type="common">Japanese crane</name>
    <name type="synonym">Red-crowned crane</name>
    <dbReference type="NCBI Taxonomy" id="30415"/>
    <lineage>
        <taxon>Eukaryota</taxon>
        <taxon>Metazoa</taxon>
        <taxon>Chordata</taxon>
        <taxon>Craniata</taxon>
        <taxon>Vertebrata</taxon>
        <taxon>Euteleostomi</taxon>
        <taxon>Archelosauria</taxon>
        <taxon>Archosauria</taxon>
        <taxon>Dinosauria</taxon>
        <taxon>Saurischia</taxon>
        <taxon>Theropoda</taxon>
        <taxon>Coelurosauria</taxon>
        <taxon>Aves</taxon>
        <taxon>Neognathae</taxon>
        <taxon>Neoaves</taxon>
        <taxon>Gruiformes</taxon>
        <taxon>Gruidae</taxon>
        <taxon>Grus</taxon>
    </lineage>
</organism>
<reference evidence="2 3" key="1">
    <citation type="submission" date="2024-06" db="EMBL/GenBank/DDBJ databases">
        <title>The draft genome of Grus japonensis, version 3.</title>
        <authorList>
            <person name="Nabeshima K."/>
            <person name="Suzuki S."/>
            <person name="Onuma M."/>
        </authorList>
    </citation>
    <scope>NUCLEOTIDE SEQUENCE [LARGE SCALE GENOMIC DNA]</scope>
    <source>
        <strain evidence="2 3">451A</strain>
    </source>
</reference>
<evidence type="ECO:0000256" key="1">
    <source>
        <dbReference type="SAM" id="MobiDB-lite"/>
    </source>
</evidence>
<evidence type="ECO:0000313" key="2">
    <source>
        <dbReference type="EMBL" id="GAB0178628.1"/>
    </source>
</evidence>
<dbReference type="Proteomes" id="UP001623348">
    <property type="component" value="Unassembled WGS sequence"/>
</dbReference>
<proteinExistence type="predicted"/>
<protein>
    <submittedName>
        <fullName evidence="2">cAMP-dependent protein kinase inhibitor alpha</fullName>
    </submittedName>
</protein>